<evidence type="ECO:0000313" key="2">
    <source>
        <dbReference type="Proteomes" id="UP000275078"/>
    </source>
</evidence>
<sequence>MTQLQSPSMQTNPRATLITLPVELQCRIRDFVDTSSAALALLHTCHQTNLIYRDRLLPLLAKEAGNKNEKALKKASRIARFPLQTIKSFFANADWPWPPRIDISRDPGVQGWDLDFIQSFLKEACYRKRHDLVAEALVSDVSNLNQPATDGAGNVHVFFYNVLIESAIAVDDDAMLRIFNQNFGVDMYGWGRPLRGAPSPSD</sequence>
<accession>A0A3N4IMJ2</accession>
<organism evidence="1 2">
    <name type="scientific">Ascobolus immersus RN42</name>
    <dbReference type="NCBI Taxonomy" id="1160509"/>
    <lineage>
        <taxon>Eukaryota</taxon>
        <taxon>Fungi</taxon>
        <taxon>Dikarya</taxon>
        <taxon>Ascomycota</taxon>
        <taxon>Pezizomycotina</taxon>
        <taxon>Pezizomycetes</taxon>
        <taxon>Pezizales</taxon>
        <taxon>Ascobolaceae</taxon>
        <taxon>Ascobolus</taxon>
    </lineage>
</organism>
<gene>
    <name evidence="1" type="ORF">BJ508DRAFT_303072</name>
</gene>
<name>A0A3N4IMJ2_ASCIM</name>
<evidence type="ECO:0008006" key="3">
    <source>
        <dbReference type="Google" id="ProtNLM"/>
    </source>
</evidence>
<evidence type="ECO:0000313" key="1">
    <source>
        <dbReference type="EMBL" id="RPA85411.1"/>
    </source>
</evidence>
<dbReference type="AlphaFoldDB" id="A0A3N4IMJ2"/>
<protein>
    <recommendedName>
        <fullName evidence="3">F-box domain-containing protein</fullName>
    </recommendedName>
</protein>
<dbReference type="Proteomes" id="UP000275078">
    <property type="component" value="Unassembled WGS sequence"/>
</dbReference>
<keyword evidence="2" id="KW-1185">Reference proteome</keyword>
<proteinExistence type="predicted"/>
<dbReference type="EMBL" id="ML119654">
    <property type="protein sequence ID" value="RPA85411.1"/>
    <property type="molecule type" value="Genomic_DNA"/>
</dbReference>
<reference evidence="1 2" key="1">
    <citation type="journal article" date="2018" name="Nat. Ecol. Evol.">
        <title>Pezizomycetes genomes reveal the molecular basis of ectomycorrhizal truffle lifestyle.</title>
        <authorList>
            <person name="Murat C."/>
            <person name="Payen T."/>
            <person name="Noel B."/>
            <person name="Kuo A."/>
            <person name="Morin E."/>
            <person name="Chen J."/>
            <person name="Kohler A."/>
            <person name="Krizsan K."/>
            <person name="Balestrini R."/>
            <person name="Da Silva C."/>
            <person name="Montanini B."/>
            <person name="Hainaut M."/>
            <person name="Levati E."/>
            <person name="Barry K.W."/>
            <person name="Belfiori B."/>
            <person name="Cichocki N."/>
            <person name="Clum A."/>
            <person name="Dockter R.B."/>
            <person name="Fauchery L."/>
            <person name="Guy J."/>
            <person name="Iotti M."/>
            <person name="Le Tacon F."/>
            <person name="Lindquist E.A."/>
            <person name="Lipzen A."/>
            <person name="Malagnac F."/>
            <person name="Mello A."/>
            <person name="Molinier V."/>
            <person name="Miyauchi S."/>
            <person name="Poulain J."/>
            <person name="Riccioni C."/>
            <person name="Rubini A."/>
            <person name="Sitrit Y."/>
            <person name="Splivallo R."/>
            <person name="Traeger S."/>
            <person name="Wang M."/>
            <person name="Zifcakova L."/>
            <person name="Wipf D."/>
            <person name="Zambonelli A."/>
            <person name="Paolocci F."/>
            <person name="Nowrousian M."/>
            <person name="Ottonello S."/>
            <person name="Baldrian P."/>
            <person name="Spatafora J.W."/>
            <person name="Henrissat B."/>
            <person name="Nagy L.G."/>
            <person name="Aury J.M."/>
            <person name="Wincker P."/>
            <person name="Grigoriev I.V."/>
            <person name="Bonfante P."/>
            <person name="Martin F.M."/>
        </authorList>
    </citation>
    <scope>NUCLEOTIDE SEQUENCE [LARGE SCALE GENOMIC DNA]</scope>
    <source>
        <strain evidence="1 2">RN42</strain>
    </source>
</reference>